<accession>A0A242JYF3</accession>
<evidence type="ECO:0000256" key="7">
    <source>
        <dbReference type="ARBA" id="ARBA00022683"/>
    </source>
</evidence>
<dbReference type="Pfam" id="PF00359">
    <property type="entry name" value="PTS_EIIA_2"/>
    <property type="match status" value="1"/>
</dbReference>
<reference evidence="13 14" key="1">
    <citation type="submission" date="2017-05" db="EMBL/GenBank/DDBJ databases">
        <title>The Genome Sequence of Enterococcus sp. 10A9_DIV0425.</title>
        <authorList>
            <consortium name="The Broad Institute Genomics Platform"/>
            <consortium name="The Broad Institute Genomic Center for Infectious Diseases"/>
            <person name="Earl A."/>
            <person name="Manson A."/>
            <person name="Schwartman J."/>
            <person name="Gilmore M."/>
            <person name="Abouelleil A."/>
            <person name="Cao P."/>
            <person name="Chapman S."/>
            <person name="Cusick C."/>
            <person name="Shea T."/>
            <person name="Young S."/>
            <person name="Neafsey D."/>
            <person name="Nusbaum C."/>
            <person name="Birren B."/>
        </authorList>
    </citation>
    <scope>NUCLEOTIDE SEQUENCE [LARGE SCALE GENOMIC DNA]</scope>
    <source>
        <strain evidence="13 14">10A9_DIV0425</strain>
    </source>
</reference>
<evidence type="ECO:0000256" key="1">
    <source>
        <dbReference type="ARBA" id="ARBA00002434"/>
    </source>
</evidence>
<dbReference type="PANTHER" id="PTHR30181:SF2">
    <property type="entry name" value="PTS SYSTEM MANNITOL-SPECIFIC EIICBA COMPONENT"/>
    <property type="match status" value="1"/>
</dbReference>
<feature type="domain" description="PTS EIIA type-2" evidence="12">
    <location>
        <begin position="2"/>
        <end position="145"/>
    </location>
</feature>
<evidence type="ECO:0000256" key="5">
    <source>
        <dbReference type="ARBA" id="ARBA00022597"/>
    </source>
</evidence>
<dbReference type="STRING" id="1987383.A5844_001949"/>
<evidence type="ECO:0000313" key="13">
    <source>
        <dbReference type="EMBL" id="OTP10250.1"/>
    </source>
</evidence>
<evidence type="ECO:0000256" key="8">
    <source>
        <dbReference type="ARBA" id="ARBA00022777"/>
    </source>
</evidence>
<dbReference type="SUPFAM" id="SSF55804">
    <property type="entry name" value="Phoshotransferase/anion transport protein"/>
    <property type="match status" value="1"/>
</dbReference>
<keyword evidence="7" id="KW-0598">Phosphotransferase system</keyword>
<dbReference type="InterPro" id="IPR016152">
    <property type="entry name" value="PTrfase/Anion_transptr"/>
</dbReference>
<evidence type="ECO:0000313" key="14">
    <source>
        <dbReference type="Proteomes" id="UP000194933"/>
    </source>
</evidence>
<dbReference type="GO" id="GO:0090563">
    <property type="term" value="F:protein-phosphocysteine-sugar phosphotransferase activity"/>
    <property type="evidence" value="ECO:0007669"/>
    <property type="project" value="TreeGrafter"/>
</dbReference>
<evidence type="ECO:0000256" key="9">
    <source>
        <dbReference type="ARBA" id="ARBA00029908"/>
    </source>
</evidence>
<dbReference type="GO" id="GO:0005886">
    <property type="term" value="C:plasma membrane"/>
    <property type="evidence" value="ECO:0007669"/>
    <property type="project" value="TreeGrafter"/>
</dbReference>
<dbReference type="GO" id="GO:0009401">
    <property type="term" value="P:phosphoenolpyruvate-dependent sugar phosphotransferase system"/>
    <property type="evidence" value="ECO:0007669"/>
    <property type="project" value="UniProtKB-KW"/>
</dbReference>
<comment type="caution">
    <text evidence="13">The sequence shown here is derived from an EMBL/GenBank/DDBJ whole genome shotgun (WGS) entry which is preliminary data.</text>
</comment>
<keyword evidence="8" id="KW-0418">Kinase</keyword>
<evidence type="ECO:0000256" key="6">
    <source>
        <dbReference type="ARBA" id="ARBA00022679"/>
    </source>
</evidence>
<evidence type="ECO:0000256" key="11">
    <source>
        <dbReference type="ARBA" id="ARBA00030962"/>
    </source>
</evidence>
<keyword evidence="14" id="KW-1185">Reference proteome</keyword>
<name>A0A242JYF3_9ENTE</name>
<evidence type="ECO:0000256" key="3">
    <source>
        <dbReference type="ARBA" id="ARBA00022448"/>
    </source>
</evidence>
<proteinExistence type="predicted"/>
<dbReference type="PROSITE" id="PS00372">
    <property type="entry name" value="PTS_EIIA_TYPE_2_HIS"/>
    <property type="match status" value="1"/>
</dbReference>
<dbReference type="PROSITE" id="PS51094">
    <property type="entry name" value="PTS_EIIA_TYPE_2"/>
    <property type="match status" value="1"/>
</dbReference>
<dbReference type="CDD" id="cd00211">
    <property type="entry name" value="PTS_IIA_fru"/>
    <property type="match status" value="1"/>
</dbReference>
<dbReference type="EMBL" id="NGMO01000003">
    <property type="protein sequence ID" value="OTP10250.1"/>
    <property type="molecule type" value="Genomic_DNA"/>
</dbReference>
<dbReference type="Proteomes" id="UP000194933">
    <property type="component" value="Unassembled WGS sequence"/>
</dbReference>
<gene>
    <name evidence="13" type="ORF">A5844_001949</name>
</gene>
<dbReference type="InterPro" id="IPR002178">
    <property type="entry name" value="PTS_EIIA_type-2_dom"/>
</dbReference>
<dbReference type="InterPro" id="IPR050893">
    <property type="entry name" value="Sugar_PTS"/>
</dbReference>
<organism evidence="13 14">
    <name type="scientific">Candidatus Enterococcus wittei</name>
    <dbReference type="NCBI Taxonomy" id="1987383"/>
    <lineage>
        <taxon>Bacteria</taxon>
        <taxon>Bacillati</taxon>
        <taxon>Bacillota</taxon>
        <taxon>Bacilli</taxon>
        <taxon>Lactobacillales</taxon>
        <taxon>Enterococcaceae</taxon>
        <taxon>Enterococcus</taxon>
    </lineage>
</organism>
<dbReference type="RefSeq" id="WP_086285017.1">
    <property type="nucleotide sequence ID" value="NZ_NGMO01000003.1"/>
</dbReference>
<dbReference type="AlphaFoldDB" id="A0A242JYF3"/>
<keyword evidence="3" id="KW-0813">Transport</keyword>
<keyword evidence="6 13" id="KW-0808">Transferase</keyword>
<protein>
    <recommendedName>
        <fullName evidence="2">Mannitol-specific phosphotransferase enzyme IIA component</fullName>
    </recommendedName>
    <alternativeName>
        <fullName evidence="10">EIIA</fullName>
    </alternativeName>
    <alternativeName>
        <fullName evidence="11">EIII</fullName>
    </alternativeName>
    <alternativeName>
        <fullName evidence="9">PTS system mannitol-specific EIIA component</fullName>
    </alternativeName>
</protein>
<comment type="function">
    <text evidence="1">The phosphoenolpyruvate-dependent sugar phosphotransferase system (sugar PTS), a major carbohydrate active transport system, catalyzes the phosphorylation of incoming sugar substrates concomitantly with their translocation across the cell membrane. The enzyme II CmtAB PTS system is involved in D-mannitol transport.</text>
</comment>
<dbReference type="Gene3D" id="3.40.930.10">
    <property type="entry name" value="Mannitol-specific EII, Chain A"/>
    <property type="match status" value="1"/>
</dbReference>
<keyword evidence="5" id="KW-0762">Sugar transport</keyword>
<dbReference type="GO" id="GO:0016301">
    <property type="term" value="F:kinase activity"/>
    <property type="evidence" value="ECO:0007669"/>
    <property type="project" value="UniProtKB-KW"/>
</dbReference>
<sequence>MSALAIEMVELNQSFATKDEAIRYCGQKLVEAGCVEEPYIEAMVERDEMLSVYMGNFIAIPHGTDEAKKFVKKSGICVIQVPDGVNFGTEEDEKIATVLFGIAGVGDDHLELVQQIALYCSDMDNVVQLADALSKEEITENLAIA</sequence>
<keyword evidence="4" id="KW-0597">Phosphoprotein</keyword>
<evidence type="ECO:0000256" key="4">
    <source>
        <dbReference type="ARBA" id="ARBA00022553"/>
    </source>
</evidence>
<evidence type="ECO:0000256" key="10">
    <source>
        <dbReference type="ARBA" id="ARBA00030956"/>
    </source>
</evidence>
<evidence type="ECO:0000256" key="2">
    <source>
        <dbReference type="ARBA" id="ARBA00014783"/>
    </source>
</evidence>
<evidence type="ECO:0000259" key="12">
    <source>
        <dbReference type="PROSITE" id="PS51094"/>
    </source>
</evidence>
<dbReference type="PANTHER" id="PTHR30181">
    <property type="entry name" value="MANNITOL PERMEASE IIC COMPONENT"/>
    <property type="match status" value="1"/>
</dbReference>